<comment type="caution">
    <text evidence="1">The sequence shown here is derived from an EMBL/GenBank/DDBJ whole genome shotgun (WGS) entry which is preliminary data.</text>
</comment>
<dbReference type="EMBL" id="BARU01045274">
    <property type="protein sequence ID" value="GAH86346.1"/>
    <property type="molecule type" value="Genomic_DNA"/>
</dbReference>
<evidence type="ECO:0000313" key="1">
    <source>
        <dbReference type="EMBL" id="GAH86346.1"/>
    </source>
</evidence>
<protein>
    <submittedName>
        <fullName evidence="1">Uncharacterized protein</fullName>
    </submittedName>
</protein>
<name>X1IV75_9ZZZZ</name>
<dbReference type="AlphaFoldDB" id="X1IV75"/>
<organism evidence="1">
    <name type="scientific">marine sediment metagenome</name>
    <dbReference type="NCBI Taxonomy" id="412755"/>
    <lineage>
        <taxon>unclassified sequences</taxon>
        <taxon>metagenomes</taxon>
        <taxon>ecological metagenomes</taxon>
    </lineage>
</organism>
<accession>X1IV75</accession>
<reference evidence="1" key="1">
    <citation type="journal article" date="2014" name="Front. Microbiol.">
        <title>High frequency of phylogenetically diverse reductive dehalogenase-homologous genes in deep subseafloor sedimentary metagenomes.</title>
        <authorList>
            <person name="Kawai M."/>
            <person name="Futagami T."/>
            <person name="Toyoda A."/>
            <person name="Takaki Y."/>
            <person name="Nishi S."/>
            <person name="Hori S."/>
            <person name="Arai W."/>
            <person name="Tsubouchi T."/>
            <person name="Morono Y."/>
            <person name="Uchiyama I."/>
            <person name="Ito T."/>
            <person name="Fujiyama A."/>
            <person name="Inagaki F."/>
            <person name="Takami H."/>
        </authorList>
    </citation>
    <scope>NUCLEOTIDE SEQUENCE</scope>
    <source>
        <strain evidence="1">Expedition CK06-06</strain>
    </source>
</reference>
<gene>
    <name evidence="1" type="ORF">S03H2_68763</name>
</gene>
<proteinExistence type="predicted"/>
<feature type="non-terminal residue" evidence="1">
    <location>
        <position position="70"/>
    </location>
</feature>
<sequence>MRRLEAAGGKPYVDKDNFMEMINHRAWLPHELWWAAHIAPAGSTEFIERENCFDLKTHTRGKAYWLEENV</sequence>